<evidence type="ECO:0000313" key="8">
    <source>
        <dbReference type="EMBL" id="KAL2044288.1"/>
    </source>
</evidence>
<evidence type="ECO:0000256" key="6">
    <source>
        <dbReference type="ARBA" id="ARBA00049400"/>
    </source>
</evidence>
<feature type="domain" description="SAM-dependent methyltransferase TRM5/TYW2-type" evidence="7">
    <location>
        <begin position="200"/>
        <end position="515"/>
    </location>
</feature>
<dbReference type="InterPro" id="IPR029063">
    <property type="entry name" value="SAM-dependent_MTases_sf"/>
</dbReference>
<proteinExistence type="predicted"/>
<dbReference type="Pfam" id="PF02475">
    <property type="entry name" value="TRM5-TYW2_MTfase"/>
    <property type="match status" value="1"/>
</dbReference>
<reference evidence="8 9" key="1">
    <citation type="submission" date="2024-09" db="EMBL/GenBank/DDBJ databases">
        <title>Rethinking Asexuality: The Enigmatic Case of Functional Sexual Genes in Lepraria (Stereocaulaceae).</title>
        <authorList>
            <person name="Doellman M."/>
            <person name="Sun Y."/>
            <person name="Barcenas-Pena A."/>
            <person name="Lumbsch H.T."/>
            <person name="Grewe F."/>
        </authorList>
    </citation>
    <scope>NUCLEOTIDE SEQUENCE [LARGE SCALE GENOMIC DNA]</scope>
    <source>
        <strain evidence="8 9">Mercado 3170</strain>
    </source>
</reference>
<comment type="pathway">
    <text evidence="1">tRNA modification; wybutosine-tRNA(Phe) biosynthesis.</text>
</comment>
<keyword evidence="3" id="KW-0808">Transferase</keyword>
<dbReference type="PROSITE" id="PS51684">
    <property type="entry name" value="SAM_MT_TRM5_TYW2"/>
    <property type="match status" value="1"/>
</dbReference>
<keyword evidence="4" id="KW-0949">S-adenosyl-L-methionine</keyword>
<evidence type="ECO:0000256" key="5">
    <source>
        <dbReference type="ARBA" id="ARBA00022694"/>
    </source>
</evidence>
<organism evidence="8 9">
    <name type="scientific">Stereocaulon virgatum</name>
    <dbReference type="NCBI Taxonomy" id="373712"/>
    <lineage>
        <taxon>Eukaryota</taxon>
        <taxon>Fungi</taxon>
        <taxon>Dikarya</taxon>
        <taxon>Ascomycota</taxon>
        <taxon>Pezizomycotina</taxon>
        <taxon>Lecanoromycetes</taxon>
        <taxon>OSLEUM clade</taxon>
        <taxon>Lecanoromycetidae</taxon>
        <taxon>Lecanorales</taxon>
        <taxon>Lecanorineae</taxon>
        <taxon>Stereocaulaceae</taxon>
        <taxon>Stereocaulon</taxon>
    </lineage>
</organism>
<comment type="catalytic activity">
    <reaction evidence="6">
        <text>4-demethylwyosine(37) in tRNA(Phe) + S-adenosyl-L-methionine = 4-demethyl-7-[(3S)-3-amino-3-carboxypropyl]wyosine(37) in tRNA(Phe) + S-methyl-5'-thioadenosine + H(+)</text>
        <dbReference type="Rhea" id="RHEA:36355"/>
        <dbReference type="Rhea" id="RHEA-COMP:10164"/>
        <dbReference type="Rhea" id="RHEA-COMP:10378"/>
        <dbReference type="ChEBI" id="CHEBI:15378"/>
        <dbReference type="ChEBI" id="CHEBI:17509"/>
        <dbReference type="ChEBI" id="CHEBI:59789"/>
        <dbReference type="ChEBI" id="CHEBI:64315"/>
        <dbReference type="ChEBI" id="CHEBI:73550"/>
        <dbReference type="EC" id="2.5.1.114"/>
    </reaction>
</comment>
<dbReference type="Proteomes" id="UP001590950">
    <property type="component" value="Unassembled WGS sequence"/>
</dbReference>
<evidence type="ECO:0000256" key="3">
    <source>
        <dbReference type="ARBA" id="ARBA00022679"/>
    </source>
</evidence>
<dbReference type="InterPro" id="IPR056743">
    <property type="entry name" value="TRM5-TYW2-like_MTfase"/>
</dbReference>
<dbReference type="PANTHER" id="PTHR23245">
    <property type="entry name" value="TRNA METHYLTRANSFERASE"/>
    <property type="match status" value="1"/>
</dbReference>
<dbReference type="PANTHER" id="PTHR23245:SF25">
    <property type="entry name" value="TRNA WYBUTOSINE-SYNTHESIZING PROTEIN 2 HOMOLOG"/>
    <property type="match status" value="1"/>
</dbReference>
<evidence type="ECO:0000313" key="9">
    <source>
        <dbReference type="Proteomes" id="UP001590950"/>
    </source>
</evidence>
<sequence>MFEHSAAETRTVDDSPEAFVALIVPKGLVKRTKDALKAQQRFNRKETIRSVSPRDVECVLAGSLANLLKGSFHVPTNFQVGNEWHTAEHLRDLVKFLGLQEHEANISLVASPSSSGAQISKSSVNKGGDQRNMNPLARTVSKWLALQGLDEYHPTANTTLRCKWTYIIYPPLLLLPNSDFSTLKAAIALKPNIGDFATLNSMLCEAFKVTHIALNAPIPASVARETPIEDSQQLNQLMSLVNSTPNILRSPTGLTPLHGNFGPILPTGQVPTKTDFAGAFWCTARQNGIFQTWAPRYTMFSRGNITEKVRIFELASRTEARLGVKPQQTSAVDLYAGIGYFAFSYAKAGVGKVLCWEINPWSVEGLRRGTEGSKWNIKIIKSREDSEVECNKDEKLVIFQESNDHAATRVEQMRDKIPPVTHVNCGYLPSSLKSWEVAVQVLDPVGGWIHAHENVAQKNIEDRKEQIVMTFKELMTTKHNPKSAGQHSIHCEHVEMVKSYAPGVLHCVFDIAIFRLTSE</sequence>
<keyword evidence="5" id="KW-0819">tRNA processing</keyword>
<keyword evidence="9" id="KW-1185">Reference proteome</keyword>
<evidence type="ECO:0000256" key="4">
    <source>
        <dbReference type="ARBA" id="ARBA00022691"/>
    </source>
</evidence>
<dbReference type="Gene3D" id="3.40.50.150">
    <property type="entry name" value="Vaccinia Virus protein VP39"/>
    <property type="match status" value="1"/>
</dbReference>
<comment type="caution">
    <text evidence="8">The sequence shown here is derived from an EMBL/GenBank/DDBJ whole genome shotgun (WGS) entry which is preliminary data.</text>
</comment>
<dbReference type="InterPro" id="IPR030382">
    <property type="entry name" value="MeTrfase_TRM5/TYW2"/>
</dbReference>
<protein>
    <recommendedName>
        <fullName evidence="2">tRNA(Phe) (4-demethylwyosine(37)-C(7)) aminocarboxypropyltransferase</fullName>
        <ecNumber evidence="2">2.5.1.114</ecNumber>
    </recommendedName>
</protein>
<evidence type="ECO:0000256" key="2">
    <source>
        <dbReference type="ARBA" id="ARBA00012265"/>
    </source>
</evidence>
<evidence type="ECO:0000259" key="7">
    <source>
        <dbReference type="PROSITE" id="PS51684"/>
    </source>
</evidence>
<gene>
    <name evidence="8" type="ORF">N7G274_002993</name>
</gene>
<dbReference type="EMBL" id="JBEFKJ010000009">
    <property type="protein sequence ID" value="KAL2044288.1"/>
    <property type="molecule type" value="Genomic_DNA"/>
</dbReference>
<dbReference type="EC" id="2.5.1.114" evidence="2"/>
<name>A0ABR4ALH7_9LECA</name>
<accession>A0ABR4ALH7</accession>
<dbReference type="SUPFAM" id="SSF53335">
    <property type="entry name" value="S-adenosyl-L-methionine-dependent methyltransferases"/>
    <property type="match status" value="1"/>
</dbReference>
<evidence type="ECO:0000256" key="1">
    <source>
        <dbReference type="ARBA" id="ARBA00004797"/>
    </source>
</evidence>